<keyword evidence="3 5" id="KW-0949">S-adenosyl-L-methionine</keyword>
<dbReference type="InterPro" id="IPR040758">
    <property type="entry name" value="PrmC_N"/>
</dbReference>
<comment type="similarity">
    <text evidence="5">Belongs to the protein N5-glutamine methyltransferase family. PrmC subfamily.</text>
</comment>
<dbReference type="HAMAP" id="MF_02126">
    <property type="entry name" value="RF_methyltr_PrmC"/>
    <property type="match status" value="1"/>
</dbReference>
<dbReference type="Pfam" id="PF17827">
    <property type="entry name" value="PrmC_N"/>
    <property type="match status" value="1"/>
</dbReference>
<dbReference type="RefSeq" id="WP_021919076.1">
    <property type="nucleotide sequence ID" value="NZ_CAKXKJ010000006.1"/>
</dbReference>
<dbReference type="Gene3D" id="1.10.8.10">
    <property type="entry name" value="DNA helicase RuvA subunit, C-terminal domain"/>
    <property type="match status" value="1"/>
</dbReference>
<dbReference type="InterPro" id="IPR019874">
    <property type="entry name" value="RF_methyltr_PrmC"/>
</dbReference>
<dbReference type="EC" id="2.1.1.297" evidence="5"/>
<evidence type="ECO:0000256" key="2">
    <source>
        <dbReference type="ARBA" id="ARBA00022679"/>
    </source>
</evidence>
<proteinExistence type="inferred from homology"/>
<dbReference type="OrthoDB" id="9800643at2"/>
<dbReference type="InterPro" id="IPR007848">
    <property type="entry name" value="Small_mtfrase_dom"/>
</dbReference>
<dbReference type="InterPro" id="IPR002052">
    <property type="entry name" value="DNA_methylase_N6_adenine_CS"/>
</dbReference>
<feature type="binding site" evidence="5">
    <location>
        <begin position="192"/>
        <end position="195"/>
    </location>
    <ligand>
        <name>substrate</name>
    </ligand>
</feature>
<name>A0A3E2B4K5_9FIRM</name>
<evidence type="ECO:0000313" key="9">
    <source>
        <dbReference type="Proteomes" id="UP000260649"/>
    </source>
</evidence>
<sequence length="303" mass="33107">MAITYHDLYLKTRMALSSAGIEAAQLEAREILCAAAEKTAEELYRDISLYTTDAIAEKTEALQARRLAGEPIAYLLGEWSFCGLPFFVSPAALIPRVDTEMLAQLAMNRLKEHPGHTRILDLCAGTGCVGLTAAALLKNTRAVLVDLSDGALDLCKRNIRRHKLTGRAVSLKGDALQAPSHALGQFDVLVCNPPYIPTGDLAALDTSVKDFEPLLALDGGEDGLDFYRGITELWQPALKPGGHLLYEVGIGQAEKVAWLLVKAGYENIRITRDTGGIDRVVEGQRPKEREIPDMLHETMEEDV</sequence>
<organism evidence="8 9">
    <name type="scientific">Evtepia gabavorous</name>
    <dbReference type="NCBI Taxonomy" id="2211183"/>
    <lineage>
        <taxon>Bacteria</taxon>
        <taxon>Bacillati</taxon>
        <taxon>Bacillota</taxon>
        <taxon>Clostridia</taxon>
        <taxon>Eubacteriales</taxon>
        <taxon>Evtepia</taxon>
    </lineage>
</organism>
<dbReference type="GO" id="GO:0003676">
    <property type="term" value="F:nucleic acid binding"/>
    <property type="evidence" value="ECO:0007669"/>
    <property type="project" value="InterPro"/>
</dbReference>
<dbReference type="GO" id="GO:0032259">
    <property type="term" value="P:methylation"/>
    <property type="evidence" value="ECO:0007669"/>
    <property type="project" value="UniProtKB-KW"/>
</dbReference>
<dbReference type="InterPro" id="IPR029063">
    <property type="entry name" value="SAM-dependent_MTases_sf"/>
</dbReference>
<protein>
    <recommendedName>
        <fullName evidence="5">Release factor glutamine methyltransferase</fullName>
        <shortName evidence="5">RF MTase</shortName>
        <ecNumber evidence="5">2.1.1.297</ecNumber>
    </recommendedName>
    <alternativeName>
        <fullName evidence="5">N5-glutamine methyltransferase PrmC</fullName>
    </alternativeName>
    <alternativeName>
        <fullName evidence="5">Protein-(glutamine-N5) MTase PrmC</fullName>
    </alternativeName>
    <alternativeName>
        <fullName evidence="5">Protein-glutamine N-methyltransferase PrmC</fullName>
    </alternativeName>
</protein>
<dbReference type="CDD" id="cd02440">
    <property type="entry name" value="AdoMet_MTases"/>
    <property type="match status" value="1"/>
</dbReference>
<dbReference type="AlphaFoldDB" id="A0A3E2B4K5"/>
<dbReference type="SUPFAM" id="SSF53335">
    <property type="entry name" value="S-adenosyl-L-methionine-dependent methyltransferases"/>
    <property type="match status" value="1"/>
</dbReference>
<dbReference type="GeneID" id="97995190"/>
<dbReference type="NCBIfam" id="TIGR03534">
    <property type="entry name" value="RF_mod_PrmC"/>
    <property type="match status" value="1"/>
</dbReference>
<dbReference type="NCBIfam" id="TIGR00536">
    <property type="entry name" value="hemK_fam"/>
    <property type="match status" value="1"/>
</dbReference>
<keyword evidence="2 5" id="KW-0808">Transferase</keyword>
<dbReference type="Pfam" id="PF05175">
    <property type="entry name" value="MTS"/>
    <property type="match status" value="1"/>
</dbReference>
<evidence type="ECO:0000256" key="5">
    <source>
        <dbReference type="HAMAP-Rule" id="MF_02126"/>
    </source>
</evidence>
<dbReference type="Gene3D" id="3.40.50.150">
    <property type="entry name" value="Vaccinia Virus protein VP39"/>
    <property type="match status" value="1"/>
</dbReference>
<keyword evidence="1 5" id="KW-0489">Methyltransferase</keyword>
<feature type="domain" description="Methyltransferase small" evidence="6">
    <location>
        <begin position="104"/>
        <end position="195"/>
    </location>
</feature>
<dbReference type="InterPro" id="IPR004556">
    <property type="entry name" value="HemK-like"/>
</dbReference>
<comment type="function">
    <text evidence="5">Methylates the class 1 translation termination release factors RF1/PrfA and RF2/PrfB on the glutamine residue of the universally conserved GGQ motif.</text>
</comment>
<evidence type="ECO:0000256" key="1">
    <source>
        <dbReference type="ARBA" id="ARBA00022603"/>
    </source>
</evidence>
<evidence type="ECO:0000259" key="6">
    <source>
        <dbReference type="Pfam" id="PF05175"/>
    </source>
</evidence>
<feature type="domain" description="Release factor glutamine methyltransferase N-terminal" evidence="7">
    <location>
        <begin position="12"/>
        <end position="77"/>
    </location>
</feature>
<evidence type="ECO:0000259" key="7">
    <source>
        <dbReference type="Pfam" id="PF17827"/>
    </source>
</evidence>
<keyword evidence="9" id="KW-1185">Reference proteome</keyword>
<comment type="caution">
    <text evidence="5">Lacks conserved residue(s) required for the propagation of feature annotation.</text>
</comment>
<gene>
    <name evidence="5 8" type="primary">prmC</name>
    <name evidence="8" type="ORF">DV520_05495</name>
</gene>
<dbReference type="PANTHER" id="PTHR18895:SF74">
    <property type="entry name" value="MTRF1L RELEASE FACTOR GLUTAMINE METHYLTRANSFERASE"/>
    <property type="match status" value="1"/>
</dbReference>
<feature type="binding site" evidence="5">
    <location>
        <position position="146"/>
    </location>
    <ligand>
        <name>S-adenosyl-L-methionine</name>
        <dbReference type="ChEBI" id="CHEBI:59789"/>
    </ligand>
</feature>
<evidence type="ECO:0000256" key="3">
    <source>
        <dbReference type="ARBA" id="ARBA00022691"/>
    </source>
</evidence>
<comment type="catalytic activity">
    <reaction evidence="4 5">
        <text>L-glutaminyl-[peptide chain release factor] + S-adenosyl-L-methionine = N(5)-methyl-L-glutaminyl-[peptide chain release factor] + S-adenosyl-L-homocysteine + H(+)</text>
        <dbReference type="Rhea" id="RHEA:42896"/>
        <dbReference type="Rhea" id="RHEA-COMP:10271"/>
        <dbReference type="Rhea" id="RHEA-COMP:10272"/>
        <dbReference type="ChEBI" id="CHEBI:15378"/>
        <dbReference type="ChEBI" id="CHEBI:30011"/>
        <dbReference type="ChEBI" id="CHEBI:57856"/>
        <dbReference type="ChEBI" id="CHEBI:59789"/>
        <dbReference type="ChEBI" id="CHEBI:61891"/>
        <dbReference type="EC" id="2.1.1.297"/>
    </reaction>
</comment>
<accession>A0A3E2B4K5</accession>
<dbReference type="GO" id="GO:0102559">
    <property type="term" value="F:peptide chain release factor N(5)-glutamine methyltransferase activity"/>
    <property type="evidence" value="ECO:0007669"/>
    <property type="project" value="UniProtKB-EC"/>
</dbReference>
<evidence type="ECO:0000256" key="4">
    <source>
        <dbReference type="ARBA" id="ARBA00048391"/>
    </source>
</evidence>
<dbReference type="PANTHER" id="PTHR18895">
    <property type="entry name" value="HEMK METHYLTRANSFERASE"/>
    <property type="match status" value="1"/>
</dbReference>
<dbReference type="PROSITE" id="PS00092">
    <property type="entry name" value="N6_MTASE"/>
    <property type="match status" value="1"/>
</dbReference>
<reference evidence="8 9" key="1">
    <citation type="submission" date="2018-07" db="EMBL/GenBank/DDBJ databases">
        <title>GABA Modulating Bacteria of the Human Gut Microbiota.</title>
        <authorList>
            <person name="Strandwitz P."/>
            <person name="Kim K.H."/>
            <person name="Terekhova D."/>
            <person name="Liu J.K."/>
            <person name="Sharma A."/>
            <person name="Levering J."/>
            <person name="Mcdonald D."/>
            <person name="Dietrich D."/>
            <person name="Ramadhar T.R."/>
            <person name="Lekbua A."/>
            <person name="Mroue N."/>
            <person name="Liston C."/>
            <person name="Stewart E.J."/>
            <person name="Dubin M.J."/>
            <person name="Zengler K."/>
            <person name="Knight R."/>
            <person name="Gilbert J.A."/>
            <person name="Clardy J."/>
            <person name="Lewis K."/>
        </authorList>
    </citation>
    <scope>NUCLEOTIDE SEQUENCE [LARGE SCALE GENOMIC DNA]</scope>
    <source>
        <strain evidence="8 9">KLE1738</strain>
    </source>
</reference>
<dbReference type="InterPro" id="IPR050320">
    <property type="entry name" value="N5-glutamine_MTase"/>
</dbReference>
<dbReference type="EMBL" id="QQRQ01000006">
    <property type="protein sequence ID" value="RFT06906.1"/>
    <property type="molecule type" value="Genomic_DNA"/>
</dbReference>
<comment type="caution">
    <text evidence="8">The sequence shown here is derived from an EMBL/GenBank/DDBJ whole genome shotgun (WGS) entry which is preliminary data.</text>
</comment>
<evidence type="ECO:0000313" key="8">
    <source>
        <dbReference type="EMBL" id="RFT06906.1"/>
    </source>
</evidence>
<dbReference type="Proteomes" id="UP000260649">
    <property type="component" value="Unassembled WGS sequence"/>
</dbReference>
<feature type="binding site" evidence="5">
    <location>
        <position position="192"/>
    </location>
    <ligand>
        <name>S-adenosyl-L-methionine</name>
        <dbReference type="ChEBI" id="CHEBI:59789"/>
    </ligand>
</feature>